<evidence type="ECO:0000256" key="1">
    <source>
        <dbReference type="SAM" id="MobiDB-lite"/>
    </source>
</evidence>
<feature type="region of interest" description="Disordered" evidence="1">
    <location>
        <begin position="76"/>
        <end position="140"/>
    </location>
</feature>
<dbReference type="Proteomes" id="UP000250222">
    <property type="component" value="Unassembled WGS sequence"/>
</dbReference>
<evidence type="ECO:0000313" key="2">
    <source>
        <dbReference type="EMBL" id="SSA46423.1"/>
    </source>
</evidence>
<name>A0A2Y9C7Q6_9MICO</name>
<protein>
    <submittedName>
        <fullName evidence="2">Uncharacterized protein</fullName>
    </submittedName>
</protein>
<keyword evidence="3" id="KW-1185">Reference proteome</keyword>
<dbReference type="AlphaFoldDB" id="A0A2Y9C7Q6"/>
<accession>A0A2Y9C7Q6</accession>
<organism evidence="2 3">
    <name type="scientific">Georgenia satyanarayanai</name>
    <dbReference type="NCBI Taxonomy" id="860221"/>
    <lineage>
        <taxon>Bacteria</taxon>
        <taxon>Bacillati</taxon>
        <taxon>Actinomycetota</taxon>
        <taxon>Actinomycetes</taxon>
        <taxon>Micrococcales</taxon>
        <taxon>Bogoriellaceae</taxon>
        <taxon>Georgenia</taxon>
    </lineage>
</organism>
<sequence length="140" mass="14752">MRRGKNGNLALHAEVLRVEPREVVDRSVHEGEVGAPLTEQAGLLADLAEEHLHPRRPGAGRECAEDALQQLVRGAGLRGQHQRALGGPGAPGAAHRGPERVEDLPGVAGEHPPGVGEDHAARASDEELDAEPALQLADRP</sequence>
<feature type="compositionally biased region" description="Basic and acidic residues" evidence="1">
    <location>
        <begin position="116"/>
        <end position="125"/>
    </location>
</feature>
<proteinExistence type="predicted"/>
<gene>
    <name evidence="2" type="ORF">SAMN05216184_11745</name>
</gene>
<reference evidence="2 3" key="1">
    <citation type="submission" date="2016-10" db="EMBL/GenBank/DDBJ databases">
        <authorList>
            <person name="Cai Z."/>
        </authorList>
    </citation>
    <scope>NUCLEOTIDE SEQUENCE [LARGE SCALE GENOMIC DNA]</scope>
    <source>
        <strain evidence="2 3">CGMCC 1.10826</strain>
    </source>
</reference>
<dbReference type="EMBL" id="UETB01000017">
    <property type="protein sequence ID" value="SSA46423.1"/>
    <property type="molecule type" value="Genomic_DNA"/>
</dbReference>
<evidence type="ECO:0000313" key="3">
    <source>
        <dbReference type="Proteomes" id="UP000250222"/>
    </source>
</evidence>